<reference evidence="8" key="1">
    <citation type="journal article" date="2019" name="Int. J. Syst. Evol. Microbiol.">
        <title>The Global Catalogue of Microorganisms (GCM) 10K type strain sequencing project: providing services to taxonomists for standard genome sequencing and annotation.</title>
        <authorList>
            <consortium name="The Broad Institute Genomics Platform"/>
            <consortium name="The Broad Institute Genome Sequencing Center for Infectious Disease"/>
            <person name="Wu L."/>
            <person name="Ma J."/>
        </authorList>
    </citation>
    <scope>NUCLEOTIDE SEQUENCE [LARGE SCALE GENOMIC DNA]</scope>
    <source>
        <strain evidence="8">JCM 17459</strain>
    </source>
</reference>
<evidence type="ECO:0008006" key="9">
    <source>
        <dbReference type="Google" id="ProtNLM"/>
    </source>
</evidence>
<evidence type="ECO:0000256" key="4">
    <source>
        <dbReference type="ARBA" id="ARBA00022989"/>
    </source>
</evidence>
<dbReference type="RefSeq" id="WP_345044865.1">
    <property type="nucleotide sequence ID" value="NZ_BAABBA010000029.1"/>
</dbReference>
<feature type="transmembrane region" description="Helical" evidence="6">
    <location>
        <begin position="91"/>
        <end position="112"/>
    </location>
</feature>
<evidence type="ECO:0000256" key="1">
    <source>
        <dbReference type="ARBA" id="ARBA00004651"/>
    </source>
</evidence>
<evidence type="ECO:0000313" key="8">
    <source>
        <dbReference type="Proteomes" id="UP001499841"/>
    </source>
</evidence>
<name>A0ABP6UKS5_9MICO</name>
<dbReference type="PANTHER" id="PTHR23513">
    <property type="entry name" value="INTEGRAL MEMBRANE EFFLUX PROTEIN-RELATED"/>
    <property type="match status" value="1"/>
</dbReference>
<evidence type="ECO:0000256" key="3">
    <source>
        <dbReference type="ARBA" id="ARBA00022692"/>
    </source>
</evidence>
<evidence type="ECO:0000256" key="6">
    <source>
        <dbReference type="SAM" id="Phobius"/>
    </source>
</evidence>
<sequence length="156" mass="16762">MATGENQLADHPPHETAVHREPGFRRLWAANFSDEAGSQFSAMAMQVTAVSVLGASTLQLGVLTALGRVAYLVIGIPAGAWVDRWRKKQVMILWGLVRAAAVASVAAAYLVCKRSLASETRLRPTRVGRIAVWAVSKKTAATLTTAATTMSWTSDR</sequence>
<comment type="caution">
    <text evidence="7">The sequence shown here is derived from an EMBL/GenBank/DDBJ whole genome shotgun (WGS) entry which is preliminary data.</text>
</comment>
<keyword evidence="2" id="KW-1003">Cell membrane</keyword>
<gene>
    <name evidence="7" type="ORF">GCM10022262_38260</name>
</gene>
<organism evidence="7 8">
    <name type="scientific">Georgenia daeguensis</name>
    <dbReference type="NCBI Taxonomy" id="908355"/>
    <lineage>
        <taxon>Bacteria</taxon>
        <taxon>Bacillati</taxon>
        <taxon>Actinomycetota</taxon>
        <taxon>Actinomycetes</taxon>
        <taxon>Micrococcales</taxon>
        <taxon>Bogoriellaceae</taxon>
        <taxon>Georgenia</taxon>
    </lineage>
</organism>
<accession>A0ABP6UKS5</accession>
<evidence type="ECO:0000313" key="7">
    <source>
        <dbReference type="EMBL" id="GAA3510514.1"/>
    </source>
</evidence>
<comment type="subcellular location">
    <subcellularLocation>
        <location evidence="1">Cell membrane</location>
        <topology evidence="1">Multi-pass membrane protein</topology>
    </subcellularLocation>
</comment>
<keyword evidence="4 6" id="KW-1133">Transmembrane helix</keyword>
<dbReference type="Proteomes" id="UP001499841">
    <property type="component" value="Unassembled WGS sequence"/>
</dbReference>
<feature type="transmembrane region" description="Helical" evidence="6">
    <location>
        <begin position="47"/>
        <end position="71"/>
    </location>
</feature>
<keyword evidence="3 6" id="KW-0812">Transmembrane</keyword>
<dbReference type="Gene3D" id="1.20.1250.20">
    <property type="entry name" value="MFS general substrate transporter like domains"/>
    <property type="match status" value="1"/>
</dbReference>
<dbReference type="SUPFAM" id="SSF103473">
    <property type="entry name" value="MFS general substrate transporter"/>
    <property type="match status" value="1"/>
</dbReference>
<evidence type="ECO:0000256" key="2">
    <source>
        <dbReference type="ARBA" id="ARBA00022475"/>
    </source>
</evidence>
<keyword evidence="5 6" id="KW-0472">Membrane</keyword>
<dbReference type="EMBL" id="BAABBA010000029">
    <property type="protein sequence ID" value="GAA3510514.1"/>
    <property type="molecule type" value="Genomic_DNA"/>
</dbReference>
<proteinExistence type="predicted"/>
<dbReference type="InterPro" id="IPR036259">
    <property type="entry name" value="MFS_trans_sf"/>
</dbReference>
<keyword evidence="8" id="KW-1185">Reference proteome</keyword>
<dbReference type="PANTHER" id="PTHR23513:SF6">
    <property type="entry name" value="MAJOR FACILITATOR SUPERFAMILY ASSOCIATED DOMAIN-CONTAINING PROTEIN"/>
    <property type="match status" value="1"/>
</dbReference>
<evidence type="ECO:0000256" key="5">
    <source>
        <dbReference type="ARBA" id="ARBA00023136"/>
    </source>
</evidence>
<protein>
    <recommendedName>
        <fullName evidence="9">MFS transporter</fullName>
    </recommendedName>
</protein>